<dbReference type="EMBL" id="CATQJA010002659">
    <property type="protein sequence ID" value="CAJ0580365.1"/>
    <property type="molecule type" value="Genomic_DNA"/>
</dbReference>
<organism evidence="1 2">
    <name type="scientific">Mesorhabditis spiculigera</name>
    <dbReference type="NCBI Taxonomy" id="96644"/>
    <lineage>
        <taxon>Eukaryota</taxon>
        <taxon>Metazoa</taxon>
        <taxon>Ecdysozoa</taxon>
        <taxon>Nematoda</taxon>
        <taxon>Chromadorea</taxon>
        <taxon>Rhabditida</taxon>
        <taxon>Rhabditina</taxon>
        <taxon>Rhabditomorpha</taxon>
        <taxon>Rhabditoidea</taxon>
        <taxon>Rhabditidae</taxon>
        <taxon>Mesorhabditinae</taxon>
        <taxon>Mesorhabditis</taxon>
    </lineage>
</organism>
<name>A0AA36D3S9_9BILA</name>
<evidence type="ECO:0000313" key="1">
    <source>
        <dbReference type="EMBL" id="CAJ0580365.1"/>
    </source>
</evidence>
<keyword evidence="2" id="KW-1185">Reference proteome</keyword>
<accession>A0AA36D3S9</accession>
<feature type="non-terminal residue" evidence="1">
    <location>
        <position position="138"/>
    </location>
</feature>
<evidence type="ECO:0000313" key="2">
    <source>
        <dbReference type="Proteomes" id="UP001177023"/>
    </source>
</evidence>
<protein>
    <submittedName>
        <fullName evidence="1">Uncharacterized protein</fullName>
    </submittedName>
</protein>
<proteinExistence type="predicted"/>
<sequence length="138" mass="15273">MFDNAVGAAAAHHGAPRLPFATTDTWQWIRDATLKLAQGQRHAEQLRRFSRLPFGVTGSSAALNTTIHCSTTSSSAWSSPSTTFTCQSTPPPTLLTSTVQLLLHDRVQYVNEHMYKRLRPQQTELQQRQSPLTSIALA</sequence>
<gene>
    <name evidence="1" type="ORF">MSPICULIGERA_LOCUS18563</name>
</gene>
<dbReference type="AlphaFoldDB" id="A0AA36D3S9"/>
<dbReference type="Proteomes" id="UP001177023">
    <property type="component" value="Unassembled WGS sequence"/>
</dbReference>
<reference evidence="1" key="1">
    <citation type="submission" date="2023-06" db="EMBL/GenBank/DDBJ databases">
        <authorList>
            <person name="Delattre M."/>
        </authorList>
    </citation>
    <scope>NUCLEOTIDE SEQUENCE</scope>
    <source>
        <strain evidence="1">AF72</strain>
    </source>
</reference>
<comment type="caution">
    <text evidence="1">The sequence shown here is derived from an EMBL/GenBank/DDBJ whole genome shotgun (WGS) entry which is preliminary data.</text>
</comment>